<comment type="catalytic activity">
    <reaction evidence="10">
        <text>DNA(n) + a 2'-deoxyribonucleoside 5'-triphosphate = DNA(n+1) + diphosphate</text>
        <dbReference type="Rhea" id="RHEA:22508"/>
        <dbReference type="Rhea" id="RHEA-COMP:17339"/>
        <dbReference type="Rhea" id="RHEA-COMP:17340"/>
        <dbReference type="ChEBI" id="CHEBI:33019"/>
        <dbReference type="ChEBI" id="CHEBI:61560"/>
        <dbReference type="ChEBI" id="CHEBI:173112"/>
        <dbReference type="EC" id="2.7.7.7"/>
    </reaction>
</comment>
<dbReference type="SUPFAM" id="SSF89550">
    <property type="entry name" value="PHP domain-like"/>
    <property type="match status" value="1"/>
</dbReference>
<dbReference type="InterPro" id="IPR041931">
    <property type="entry name" value="DNA_pol3_alpha_thumb_dom"/>
</dbReference>
<dbReference type="InterPro" id="IPR004013">
    <property type="entry name" value="PHP_dom"/>
</dbReference>
<dbReference type="KEGG" id="mpec:B9O19_02113"/>
<keyword evidence="5 12" id="KW-0808">Transferase</keyword>
<comment type="subcellular location">
    <subcellularLocation>
        <location evidence="1">Cytoplasm</location>
    </subcellularLocation>
</comment>
<evidence type="ECO:0000259" key="11">
    <source>
        <dbReference type="SMART" id="SM00481"/>
    </source>
</evidence>
<dbReference type="Pfam" id="PF14579">
    <property type="entry name" value="HHH_6"/>
    <property type="match status" value="1"/>
</dbReference>
<evidence type="ECO:0000256" key="9">
    <source>
        <dbReference type="ARBA" id="ARBA00025611"/>
    </source>
</evidence>
<evidence type="ECO:0000256" key="7">
    <source>
        <dbReference type="ARBA" id="ARBA00022705"/>
    </source>
</evidence>
<accession>A0A2K9P4R7</accession>
<evidence type="ECO:0000313" key="12">
    <source>
        <dbReference type="EMBL" id="AUO20255.1"/>
    </source>
</evidence>
<comment type="function">
    <text evidence="9">DNA polymerase III is a complex, multichain enzyme responsible for most of the replicative synthesis in bacteria. This DNA polymerase also exhibits 3' to 5' exonuclease activity. The alpha chain is the DNA polymerase.</text>
</comment>
<feature type="domain" description="Polymerase/histidinol phosphatase N-terminal" evidence="11">
    <location>
        <begin position="8"/>
        <end position="75"/>
    </location>
</feature>
<dbReference type="Pfam" id="PF01336">
    <property type="entry name" value="tRNA_anti-codon"/>
    <property type="match status" value="1"/>
</dbReference>
<protein>
    <recommendedName>
        <fullName evidence="4">DNA polymerase III subunit alpha</fullName>
        <ecNumber evidence="3">2.7.7.7</ecNumber>
    </recommendedName>
</protein>
<dbReference type="AlphaFoldDB" id="A0A2K9P4R7"/>
<dbReference type="Gene3D" id="3.20.20.140">
    <property type="entry name" value="Metal-dependent hydrolases"/>
    <property type="match status" value="1"/>
</dbReference>
<dbReference type="NCBIfam" id="NF004226">
    <property type="entry name" value="PRK05673.1"/>
    <property type="match status" value="1"/>
</dbReference>
<dbReference type="GeneID" id="98063486"/>
<dbReference type="CDD" id="cd04485">
    <property type="entry name" value="DnaE_OBF"/>
    <property type="match status" value="1"/>
</dbReference>
<evidence type="ECO:0000256" key="3">
    <source>
        <dbReference type="ARBA" id="ARBA00012417"/>
    </source>
</evidence>
<evidence type="ECO:0000313" key="13">
    <source>
        <dbReference type="Proteomes" id="UP000235589"/>
    </source>
</evidence>
<dbReference type="PANTHER" id="PTHR32294:SF0">
    <property type="entry name" value="DNA POLYMERASE III SUBUNIT ALPHA"/>
    <property type="match status" value="1"/>
</dbReference>
<keyword evidence="13" id="KW-1185">Reference proteome</keyword>
<dbReference type="EMBL" id="CP020991">
    <property type="protein sequence ID" value="AUO20255.1"/>
    <property type="molecule type" value="Genomic_DNA"/>
</dbReference>
<dbReference type="InterPro" id="IPR016195">
    <property type="entry name" value="Pol/histidinol_Pase-like"/>
</dbReference>
<organism evidence="12 13">
    <name type="scientific">Monoglobus pectinilyticus</name>
    <dbReference type="NCBI Taxonomy" id="1981510"/>
    <lineage>
        <taxon>Bacteria</taxon>
        <taxon>Bacillati</taxon>
        <taxon>Bacillota</taxon>
        <taxon>Clostridia</taxon>
        <taxon>Monoglobales</taxon>
        <taxon>Monoglobaceae</taxon>
        <taxon>Monoglobus</taxon>
    </lineage>
</organism>
<dbReference type="Pfam" id="PF02811">
    <property type="entry name" value="PHP"/>
    <property type="match status" value="1"/>
</dbReference>
<dbReference type="InterPro" id="IPR040982">
    <property type="entry name" value="DNA_pol3_finger"/>
</dbReference>
<evidence type="ECO:0000256" key="1">
    <source>
        <dbReference type="ARBA" id="ARBA00004496"/>
    </source>
</evidence>
<dbReference type="SMART" id="SM00481">
    <property type="entry name" value="POLIIIAc"/>
    <property type="match status" value="1"/>
</dbReference>
<proteinExistence type="inferred from homology"/>
<dbReference type="GO" id="GO:0003676">
    <property type="term" value="F:nucleic acid binding"/>
    <property type="evidence" value="ECO:0007669"/>
    <property type="project" value="InterPro"/>
</dbReference>
<dbReference type="Pfam" id="PF07733">
    <property type="entry name" value="DNA_pol3_alpha"/>
    <property type="match status" value="1"/>
</dbReference>
<dbReference type="Gene3D" id="1.10.150.870">
    <property type="match status" value="1"/>
</dbReference>
<dbReference type="EC" id="2.7.7.7" evidence="3"/>
<dbReference type="GO" id="GO:0003887">
    <property type="term" value="F:DNA-directed DNA polymerase activity"/>
    <property type="evidence" value="ECO:0007669"/>
    <property type="project" value="UniProtKB-KW"/>
</dbReference>
<comment type="similarity">
    <text evidence="2">Belongs to the DNA polymerase type-C family. DnaE subfamily.</text>
</comment>
<evidence type="ECO:0000256" key="2">
    <source>
        <dbReference type="ARBA" id="ARBA00009496"/>
    </source>
</evidence>
<dbReference type="CDD" id="cd12113">
    <property type="entry name" value="PHP_PolIIIA_DnaE3"/>
    <property type="match status" value="1"/>
</dbReference>
<gene>
    <name evidence="12" type="ORF">B9O19_02113</name>
</gene>
<dbReference type="Proteomes" id="UP000235589">
    <property type="component" value="Chromosome"/>
</dbReference>
<dbReference type="InterPro" id="IPR004365">
    <property type="entry name" value="NA-bd_OB_tRNA"/>
</dbReference>
<evidence type="ECO:0000256" key="10">
    <source>
        <dbReference type="ARBA" id="ARBA00049244"/>
    </source>
</evidence>
<dbReference type="NCBIfam" id="TIGR00594">
    <property type="entry name" value="polc"/>
    <property type="match status" value="1"/>
</dbReference>
<evidence type="ECO:0000256" key="6">
    <source>
        <dbReference type="ARBA" id="ARBA00022695"/>
    </source>
</evidence>
<evidence type="ECO:0000256" key="5">
    <source>
        <dbReference type="ARBA" id="ARBA00022679"/>
    </source>
</evidence>
<dbReference type="InterPro" id="IPR011708">
    <property type="entry name" value="DNA_pol3_alpha_NTPase_dom"/>
</dbReference>
<dbReference type="GO" id="GO:0005737">
    <property type="term" value="C:cytoplasm"/>
    <property type="evidence" value="ECO:0007669"/>
    <property type="project" value="UniProtKB-SubCell"/>
</dbReference>
<dbReference type="Gene3D" id="1.10.10.1600">
    <property type="entry name" value="Bacterial DNA polymerase III alpha subunit, thumb domain"/>
    <property type="match status" value="1"/>
</dbReference>
<reference evidence="12 13" key="1">
    <citation type="submission" date="2017-04" db="EMBL/GenBank/DDBJ databases">
        <title>Monoglobus pectinilyticus 14 draft genome.</title>
        <authorList>
            <person name="Kim C."/>
            <person name="Rosendale D.I."/>
            <person name="Kelly W.J."/>
            <person name="Tannock G.W."/>
            <person name="Patchett M.L."/>
            <person name="Jordens J.Z."/>
        </authorList>
    </citation>
    <scope>NUCLEOTIDE SEQUENCE [LARGE SCALE GENOMIC DNA]</scope>
    <source>
        <strain evidence="12 13">14</strain>
    </source>
</reference>
<dbReference type="InterPro" id="IPR029460">
    <property type="entry name" value="DNAPol_HHH"/>
</dbReference>
<dbReference type="PANTHER" id="PTHR32294">
    <property type="entry name" value="DNA POLYMERASE III SUBUNIT ALPHA"/>
    <property type="match status" value="1"/>
</dbReference>
<dbReference type="GO" id="GO:0006260">
    <property type="term" value="P:DNA replication"/>
    <property type="evidence" value="ECO:0007669"/>
    <property type="project" value="UniProtKB-KW"/>
</dbReference>
<dbReference type="InterPro" id="IPR003141">
    <property type="entry name" value="Pol/His_phosphatase_N"/>
</dbReference>
<dbReference type="GO" id="GO:0008408">
    <property type="term" value="F:3'-5' exonuclease activity"/>
    <property type="evidence" value="ECO:0007669"/>
    <property type="project" value="InterPro"/>
</dbReference>
<keyword evidence="6 12" id="KW-0548">Nucleotidyltransferase</keyword>
<dbReference type="NCBIfam" id="NF005298">
    <property type="entry name" value="PRK06826.1"/>
    <property type="match status" value="1"/>
</dbReference>
<dbReference type="OrthoDB" id="9803237at2"/>
<keyword evidence="8" id="KW-0239">DNA-directed DNA polymerase</keyword>
<evidence type="ECO:0000256" key="8">
    <source>
        <dbReference type="ARBA" id="ARBA00022932"/>
    </source>
</evidence>
<dbReference type="RefSeq" id="WP_102366386.1">
    <property type="nucleotide sequence ID" value="NZ_CP020991.1"/>
</dbReference>
<name>A0A2K9P4R7_9FIRM</name>
<sequence length="1167" mass="132109">MAEINGFVHLHTHTAYSLLDGEGTVEKVLDRAKELGQEAMAITDHGNMYGVIEFYEYAKKIGVKPILGCEVYVAARTRFDKTYELDSERYHLILLAESNTGYKNLMKIVSMGFIDGFYYKPRIDMELLREYSEGIIALSGCMFGVLSRKILAGNYGAAIETAKEFIDIFGRDRFFVEVQDHGLYDQKKLNVGLIKLAGELGLDIVCTNDIHYVKKEDAEYQDVLMCVQMGKTVDDDKRMKMSTSELYVKSEDEMNELFSYIPKAIQNTAEIAERCNVEIEFGKLHLPEFDVPEGYSAYEYLTKLCLDGYKKRYPKEAADRDSQVYRRLEYELETIKTMGYVDYFLIVWDFIKYARDNDIMVGPGRGSAAGSVVAYCLEITNVDPIKYDLIFERFLNPERVSMPDIDIDFCYERRQEVIDYVNRKYGSDRVCQIITFGTLAARQAIRDVGRALNMSYASVDSVAKQIPFELHMTLKKALILNPKLKQMYDGDENIKKLIDTAKALEGLPRHASTHAAGVVITKEPVYNYVPLQKNDDVITTQFTMTTIERLGLLKMDFLGLRTLTVIRDAADMAEKSYGIKLDMNSVPLDDEEVYKMISKGDSDGVFQLESTGMKRFMTELKPTNPEDIIAGISLYRPGPMESIPRYVANKNNHGSVTYKHPMLEPILNVTYGCIVYQEQVMQIVRELGGYSLGRADLVRRAMSKKKADVMAEEKHNFVYGIDDGESKVDGAIKRGIDEETAVSIFDEMMDFASYAFNKSHAAAYAVVAYQTAWLKCHYPAEFFAALMNSFIDSGDRIAKYILIAKKNGLDIIPPDINKSGRKFTVVNGNIVFGLGAIKNVGDGVVAAIESERLMNGEFGSFTDFCRRMSGKKLNKRVVENLIQSGAFDSLKIKRSVLLYEYETLIDKLAASAKNELPGQISLFDIESEEDGQEETVEADNFEDRPELPIEQLLAMEKESIGMYVSGHPLDEYREFQFSGRVSPILNILEDEEHKFLPGSQTAVFGIITSVRVRRTKRNDIMKYIVIEDLTGSIECLVFPTLVQKYDDMLDKDSKIIVRGDLDISEDSAPKVRVQSIERLLPAENLKERKYSESKLYIKLKSNDRQALGDVKNVLSGTGGNIEVIIYFEDTKKTLKAPDSMKVSPESEKIRILKNMLGEDNVKLVNKS</sequence>
<evidence type="ECO:0000256" key="4">
    <source>
        <dbReference type="ARBA" id="ARBA00019114"/>
    </source>
</evidence>
<dbReference type="InterPro" id="IPR004805">
    <property type="entry name" value="DnaE2/DnaE/PolC"/>
</dbReference>
<keyword evidence="7" id="KW-0235">DNA replication</keyword>
<dbReference type="Pfam" id="PF17657">
    <property type="entry name" value="DNA_pol3_finger"/>
    <property type="match status" value="1"/>
</dbReference>